<dbReference type="Proteomes" id="UP000324222">
    <property type="component" value="Unassembled WGS sequence"/>
</dbReference>
<sequence length="62" mass="6492">MLYPCIVYRTSYVRSVVKVVLVKKDKTGLVSFHLAAIRGALPGGLTGIKKGVAGGLKECGGD</sequence>
<name>A0A5B7I7J2_PORTR</name>
<protein>
    <submittedName>
        <fullName evidence="1">Uncharacterized protein</fullName>
    </submittedName>
</protein>
<accession>A0A5B7I7J2</accession>
<reference evidence="1 2" key="1">
    <citation type="submission" date="2019-05" db="EMBL/GenBank/DDBJ databases">
        <title>Another draft genome of Portunus trituberculatus and its Hox gene families provides insights of decapod evolution.</title>
        <authorList>
            <person name="Jeong J.-H."/>
            <person name="Song I."/>
            <person name="Kim S."/>
            <person name="Choi T."/>
            <person name="Kim D."/>
            <person name="Ryu S."/>
            <person name="Kim W."/>
        </authorList>
    </citation>
    <scope>NUCLEOTIDE SEQUENCE [LARGE SCALE GENOMIC DNA]</scope>
    <source>
        <tissue evidence="1">Muscle</tissue>
    </source>
</reference>
<dbReference type="AlphaFoldDB" id="A0A5B7I7J2"/>
<gene>
    <name evidence="1" type="ORF">E2C01_074243</name>
</gene>
<dbReference type="EMBL" id="VSRR010051862">
    <property type="protein sequence ID" value="MPC79702.1"/>
    <property type="molecule type" value="Genomic_DNA"/>
</dbReference>
<comment type="caution">
    <text evidence="1">The sequence shown here is derived from an EMBL/GenBank/DDBJ whole genome shotgun (WGS) entry which is preliminary data.</text>
</comment>
<organism evidence="1 2">
    <name type="scientific">Portunus trituberculatus</name>
    <name type="common">Swimming crab</name>
    <name type="synonym">Neptunus trituberculatus</name>
    <dbReference type="NCBI Taxonomy" id="210409"/>
    <lineage>
        <taxon>Eukaryota</taxon>
        <taxon>Metazoa</taxon>
        <taxon>Ecdysozoa</taxon>
        <taxon>Arthropoda</taxon>
        <taxon>Crustacea</taxon>
        <taxon>Multicrustacea</taxon>
        <taxon>Malacostraca</taxon>
        <taxon>Eumalacostraca</taxon>
        <taxon>Eucarida</taxon>
        <taxon>Decapoda</taxon>
        <taxon>Pleocyemata</taxon>
        <taxon>Brachyura</taxon>
        <taxon>Eubrachyura</taxon>
        <taxon>Portunoidea</taxon>
        <taxon>Portunidae</taxon>
        <taxon>Portuninae</taxon>
        <taxon>Portunus</taxon>
    </lineage>
</organism>
<evidence type="ECO:0000313" key="1">
    <source>
        <dbReference type="EMBL" id="MPC79702.1"/>
    </source>
</evidence>
<proteinExistence type="predicted"/>
<evidence type="ECO:0000313" key="2">
    <source>
        <dbReference type="Proteomes" id="UP000324222"/>
    </source>
</evidence>
<keyword evidence="2" id="KW-1185">Reference proteome</keyword>